<dbReference type="GO" id="GO:0005886">
    <property type="term" value="C:plasma membrane"/>
    <property type="evidence" value="ECO:0007669"/>
    <property type="project" value="TreeGrafter"/>
</dbReference>
<accession>A0A7T7XQQ7</accession>
<reference evidence="5" key="1">
    <citation type="submission" date="2021-01" db="EMBL/GenBank/DDBJ databases">
        <title>Description of Breznakiella homolactica.</title>
        <authorList>
            <person name="Song Y."/>
            <person name="Brune A."/>
        </authorList>
    </citation>
    <scope>NUCLEOTIDE SEQUENCE</scope>
    <source>
        <strain evidence="5">RmG30</strain>
    </source>
</reference>
<dbReference type="Pfam" id="PF00437">
    <property type="entry name" value="T2SSE"/>
    <property type="match status" value="1"/>
</dbReference>
<comment type="similarity">
    <text evidence="1">Belongs to the GSP E family.</text>
</comment>
<dbReference type="RefSeq" id="WP_215628046.1">
    <property type="nucleotide sequence ID" value="NZ_CP067089.2"/>
</dbReference>
<dbReference type="InterPro" id="IPR001482">
    <property type="entry name" value="T2SS/T4SS_dom"/>
</dbReference>
<dbReference type="Gene3D" id="3.30.450.90">
    <property type="match status" value="1"/>
</dbReference>
<keyword evidence="3" id="KW-0067">ATP-binding</keyword>
<dbReference type="GO" id="GO:0016887">
    <property type="term" value="F:ATP hydrolysis activity"/>
    <property type="evidence" value="ECO:0007669"/>
    <property type="project" value="TreeGrafter"/>
</dbReference>
<evidence type="ECO:0000313" key="6">
    <source>
        <dbReference type="Proteomes" id="UP000595917"/>
    </source>
</evidence>
<dbReference type="Proteomes" id="UP000595917">
    <property type="component" value="Chromosome"/>
</dbReference>
<name>A0A7T7XQQ7_9SPIR</name>
<dbReference type="SMART" id="SM00382">
    <property type="entry name" value="AAA"/>
    <property type="match status" value="1"/>
</dbReference>
<dbReference type="InterPro" id="IPR027417">
    <property type="entry name" value="P-loop_NTPase"/>
</dbReference>
<dbReference type="AlphaFoldDB" id="A0A7T7XQQ7"/>
<protein>
    <submittedName>
        <fullName evidence="5">Type II/IV secretion system protein</fullName>
    </submittedName>
</protein>
<keyword evidence="2" id="KW-0547">Nucleotide-binding</keyword>
<dbReference type="EMBL" id="CP067089">
    <property type="protein sequence ID" value="QQO10741.1"/>
    <property type="molecule type" value="Genomic_DNA"/>
</dbReference>
<dbReference type="PANTHER" id="PTHR30258:SF1">
    <property type="entry name" value="PROTEIN TRANSPORT PROTEIN HOFB HOMOLOG"/>
    <property type="match status" value="1"/>
</dbReference>
<evidence type="ECO:0000256" key="2">
    <source>
        <dbReference type="ARBA" id="ARBA00022741"/>
    </source>
</evidence>
<dbReference type="CDD" id="cd01129">
    <property type="entry name" value="PulE-GspE-like"/>
    <property type="match status" value="1"/>
</dbReference>
<evidence type="ECO:0000313" key="5">
    <source>
        <dbReference type="EMBL" id="QQO10741.1"/>
    </source>
</evidence>
<evidence type="ECO:0000256" key="1">
    <source>
        <dbReference type="ARBA" id="ARBA00006611"/>
    </source>
</evidence>
<gene>
    <name evidence="5" type="ORF">JFL75_07450</name>
</gene>
<dbReference type="KEGG" id="bhc:JFL75_07450"/>
<organism evidence="5 6">
    <name type="scientific">Breznakiella homolactica</name>
    <dbReference type="NCBI Taxonomy" id="2798577"/>
    <lineage>
        <taxon>Bacteria</taxon>
        <taxon>Pseudomonadati</taxon>
        <taxon>Spirochaetota</taxon>
        <taxon>Spirochaetia</taxon>
        <taxon>Spirochaetales</taxon>
        <taxon>Breznakiellaceae</taxon>
        <taxon>Breznakiella</taxon>
    </lineage>
</organism>
<evidence type="ECO:0000259" key="4">
    <source>
        <dbReference type="SMART" id="SM00382"/>
    </source>
</evidence>
<feature type="domain" description="AAA+ ATPase" evidence="4">
    <location>
        <begin position="245"/>
        <end position="397"/>
    </location>
</feature>
<keyword evidence="6" id="KW-1185">Reference proteome</keyword>
<dbReference type="PANTHER" id="PTHR30258">
    <property type="entry name" value="TYPE II SECRETION SYSTEM PROTEIN GSPE-RELATED"/>
    <property type="match status" value="1"/>
</dbReference>
<dbReference type="GO" id="GO:0005524">
    <property type="term" value="F:ATP binding"/>
    <property type="evidence" value="ECO:0007669"/>
    <property type="project" value="UniProtKB-KW"/>
</dbReference>
<proteinExistence type="inferred from homology"/>
<sequence length="492" mass="54247">MDRVTLQKFKFTSDAGQQYPREFISRRGAVKLSEDEQEVRVAVVDGSGEDVFEYLEGFHLPKKVVFFSVGKAEFASFIGETTDIEPLSSVPGQASPEDSYFALDTITQDAPVINIINSICIDAIRLEASDIHIEAQADSVHIRYRIDGILRIVKKIDRSLFHSISNRIKIMADMNTMEQRLPQDGRMTVAVENTAIDLRVSVIPVTNGESIVLRIFNKSTKRLGLDELGFFPADLERISAGIRQPYGLILLTGPTGSGKTTTLHALLGTLPVSDLKIITIEDPVEQLIPGINQVQINDAIQLSFEGMLRRVLRQDPNVIMVGEIRDGETAELAVRSALTGHLILSTLHTNDSISVIARLENMGLEPYLIAAVLRCSVAQRLVRRVCPSCRKEVKLPGKVRSLYTQYGIEGTSMFEPAGCGECGYSGYKGRTVVSEVFTADPAAEEMIVRRAPAAEILRYARDAGMEIMAQDALRKVAAGITTFSEAEREVLF</sequence>
<dbReference type="InterPro" id="IPR003593">
    <property type="entry name" value="AAA+_ATPase"/>
</dbReference>
<dbReference type="SUPFAM" id="SSF52540">
    <property type="entry name" value="P-loop containing nucleoside triphosphate hydrolases"/>
    <property type="match status" value="1"/>
</dbReference>
<dbReference type="Gene3D" id="3.40.50.300">
    <property type="entry name" value="P-loop containing nucleotide triphosphate hydrolases"/>
    <property type="match status" value="1"/>
</dbReference>
<evidence type="ECO:0000256" key="3">
    <source>
        <dbReference type="ARBA" id="ARBA00022840"/>
    </source>
</evidence>